<evidence type="ECO:0000313" key="2">
    <source>
        <dbReference type="EMBL" id="MCV3216029.1"/>
    </source>
</evidence>
<evidence type="ECO:0000256" key="1">
    <source>
        <dbReference type="SAM" id="MobiDB-lite"/>
    </source>
</evidence>
<accession>A0ABT3B3T3</accession>
<name>A0ABT3B3T3_9CYAN</name>
<dbReference type="EMBL" id="JAOWRF010000302">
    <property type="protein sequence ID" value="MCV3216029.1"/>
    <property type="molecule type" value="Genomic_DNA"/>
</dbReference>
<feature type="compositionally biased region" description="Basic and acidic residues" evidence="1">
    <location>
        <begin position="647"/>
        <end position="672"/>
    </location>
</feature>
<organism evidence="2 3">
    <name type="scientific">Plectonema radiosum NIES-515</name>
    <dbReference type="NCBI Taxonomy" id="2986073"/>
    <lineage>
        <taxon>Bacteria</taxon>
        <taxon>Bacillati</taxon>
        <taxon>Cyanobacteriota</taxon>
        <taxon>Cyanophyceae</taxon>
        <taxon>Oscillatoriophycideae</taxon>
        <taxon>Oscillatoriales</taxon>
        <taxon>Microcoleaceae</taxon>
        <taxon>Plectonema</taxon>
    </lineage>
</organism>
<gene>
    <name evidence="2" type="ORF">OGM63_21375</name>
</gene>
<dbReference type="Proteomes" id="UP001526143">
    <property type="component" value="Unassembled WGS sequence"/>
</dbReference>
<proteinExistence type="predicted"/>
<sequence length="672" mass="76468">MVRQRFQDYFFTETNPFIPKNNPNLKPPTGSVPLFNNPFTKQPIFPAIKASTDIKFQDLEFGGEPTHFEYQQDQCGFVIRAFGGHGGIIGKFDVSLSYRDPACHPALPEPPDPPVPNVNIEKPSQFPLKESNAKSLCITYREIYNSYNEGTGIGGTGIEASKRKIKLIEAQYPYTGDYKDDYRGKPEGYALFQVTASYTADGYAIGYLKQKDIDAWKERGWTISGDPYDGNSQWKIIENQKLTFYKFNTKWKIVFEKNEFLYPGISGYFQFYEDFMEDIKNSRDIFSIDVVEKQGFTRDKSNFPLYIPSLFYPRTVEIIGEVNDFYGVNYIYNKKRIYALETAMKYAVIFGNFRAPEIQTPPPPPPPMSCCPNVQQNDQLLKLILKKIGSTHLPATVPKVLTDQKKGTIKVESLTEFIAYTIKQMDALCGRYPIDIEIEDADLTKEGNQTKKLKLPNVAETLAEIMGLLLVLRSESDATLNATIRALTEAGSSKQMAFLAYEYAKANAEFLGYKGEQIERKIPFAFKPGESRLDKMLQEGEISVRGWENEDKDDFNDLIAPLLELAAMWKVANFRKIGTADPKESIKNFLQNAAKFSETIDAGILLEKIKKYKAQDDKDKDPKDLADEWDKFVEEVEKGFISQPGVIDKEKPYGKPLDERPKIRDISKDTSK</sequence>
<comment type="caution">
    <text evidence="2">The sequence shown here is derived from an EMBL/GenBank/DDBJ whole genome shotgun (WGS) entry which is preliminary data.</text>
</comment>
<evidence type="ECO:0000313" key="3">
    <source>
        <dbReference type="Proteomes" id="UP001526143"/>
    </source>
</evidence>
<reference evidence="2 3" key="1">
    <citation type="submission" date="2022-10" db="EMBL/GenBank/DDBJ databases">
        <title>Identification of biosynthetic pathway for the production of the potent trypsin inhibitor radiosumin.</title>
        <authorList>
            <person name="Fewer D.P."/>
            <person name="Delbaje E."/>
            <person name="Ouyang X."/>
            <person name="Agostino P.D."/>
            <person name="Wahlsten M."/>
            <person name="Jokela J."/>
            <person name="Permi P."/>
            <person name="Haapaniemi E."/>
            <person name="Koistinen H."/>
        </authorList>
    </citation>
    <scope>NUCLEOTIDE SEQUENCE [LARGE SCALE GENOMIC DNA]</scope>
    <source>
        <strain evidence="2 3">NIES-515</strain>
    </source>
</reference>
<protein>
    <submittedName>
        <fullName evidence="2">Uncharacterized protein</fullName>
    </submittedName>
</protein>
<feature type="region of interest" description="Disordered" evidence="1">
    <location>
        <begin position="643"/>
        <end position="672"/>
    </location>
</feature>
<dbReference type="RefSeq" id="WP_263747674.1">
    <property type="nucleotide sequence ID" value="NZ_JAOWRF010000302.1"/>
</dbReference>
<keyword evidence="3" id="KW-1185">Reference proteome</keyword>